<organism evidence="4 5">
    <name type="scientific">Pseudobacillus wudalianchiensis</name>
    <dbReference type="NCBI Taxonomy" id="1743143"/>
    <lineage>
        <taxon>Bacteria</taxon>
        <taxon>Bacillati</taxon>
        <taxon>Bacillota</taxon>
        <taxon>Bacilli</taxon>
        <taxon>Bacillales</taxon>
        <taxon>Bacillaceae</taxon>
        <taxon>Pseudobacillus</taxon>
    </lineage>
</organism>
<dbReference type="EMBL" id="MAYT01000027">
    <property type="protein sequence ID" value="OCA85080.1"/>
    <property type="molecule type" value="Genomic_DNA"/>
</dbReference>
<dbReference type="AlphaFoldDB" id="A0A1B9AMK1"/>
<reference evidence="5" key="1">
    <citation type="submission" date="2016-05" db="EMBL/GenBank/DDBJ databases">
        <authorList>
            <person name="Liu B."/>
            <person name="Wang J."/>
            <person name="Zhu Y."/>
            <person name="Liu G."/>
            <person name="Chen Q."/>
            <person name="Chen Z."/>
            <person name="Lan J."/>
            <person name="Che J."/>
            <person name="Ge C."/>
            <person name="Shi H."/>
            <person name="Pan Z."/>
            <person name="Liu X."/>
        </authorList>
    </citation>
    <scope>NUCLEOTIDE SEQUENCE [LARGE SCALE GENOMIC DNA]</scope>
    <source>
        <strain evidence="5">FJAT-27215</strain>
    </source>
</reference>
<dbReference type="Pfam" id="PF00011">
    <property type="entry name" value="HSP20"/>
    <property type="match status" value="1"/>
</dbReference>
<evidence type="ECO:0000256" key="1">
    <source>
        <dbReference type="PROSITE-ProRule" id="PRU00285"/>
    </source>
</evidence>
<sequence length="142" mass="16435">MVQPHFRSNVKDVLGKDFSELLYEIAPFVEPRIDIFQSDQYFMISVEIAGARHEDISVKRQQNTLLIEGTIPNRHIEENIKVINSERFYGPFKRSVSVPKTCALERLDAVLQRGVLWITIPFHSNADDNEIKILEENSHDIN</sequence>
<comment type="similarity">
    <text evidence="1 2">Belongs to the small heat shock protein (HSP20) family.</text>
</comment>
<dbReference type="InterPro" id="IPR031107">
    <property type="entry name" value="Small_HSP"/>
</dbReference>
<dbReference type="RefSeq" id="WP_065411051.1">
    <property type="nucleotide sequence ID" value="NZ_MAYT01000027.1"/>
</dbReference>
<comment type="caution">
    <text evidence="4">The sequence shown here is derived from an EMBL/GenBank/DDBJ whole genome shotgun (WGS) entry which is preliminary data.</text>
</comment>
<keyword evidence="5" id="KW-1185">Reference proteome</keyword>
<evidence type="ECO:0000313" key="5">
    <source>
        <dbReference type="Proteomes" id="UP000092578"/>
    </source>
</evidence>
<proteinExistence type="inferred from homology"/>
<evidence type="ECO:0000256" key="2">
    <source>
        <dbReference type="RuleBase" id="RU003616"/>
    </source>
</evidence>
<protein>
    <recommendedName>
        <fullName evidence="3">SHSP domain-containing protein</fullName>
    </recommendedName>
</protein>
<evidence type="ECO:0000259" key="3">
    <source>
        <dbReference type="PROSITE" id="PS01031"/>
    </source>
</evidence>
<feature type="domain" description="SHSP" evidence="3">
    <location>
        <begin position="24"/>
        <end position="137"/>
    </location>
</feature>
<dbReference type="PANTHER" id="PTHR11527">
    <property type="entry name" value="HEAT-SHOCK PROTEIN 20 FAMILY MEMBER"/>
    <property type="match status" value="1"/>
</dbReference>
<gene>
    <name evidence="4" type="ORF">A8F95_10340</name>
</gene>
<dbReference type="Gene3D" id="2.60.40.790">
    <property type="match status" value="1"/>
</dbReference>
<dbReference type="Proteomes" id="UP000092578">
    <property type="component" value="Unassembled WGS sequence"/>
</dbReference>
<dbReference type="InterPro" id="IPR002068">
    <property type="entry name" value="A-crystallin/Hsp20_dom"/>
</dbReference>
<evidence type="ECO:0000313" key="4">
    <source>
        <dbReference type="EMBL" id="OCA85080.1"/>
    </source>
</evidence>
<accession>A0A1B9AMK1</accession>
<dbReference type="CDD" id="cd06464">
    <property type="entry name" value="ACD_sHsps-like"/>
    <property type="match status" value="1"/>
</dbReference>
<dbReference type="SUPFAM" id="SSF49764">
    <property type="entry name" value="HSP20-like chaperones"/>
    <property type="match status" value="1"/>
</dbReference>
<dbReference type="PROSITE" id="PS01031">
    <property type="entry name" value="SHSP"/>
    <property type="match status" value="1"/>
</dbReference>
<name>A0A1B9AMK1_9BACI</name>
<dbReference type="InterPro" id="IPR008978">
    <property type="entry name" value="HSP20-like_chaperone"/>
</dbReference>